<proteinExistence type="predicted"/>
<feature type="coiled-coil region" evidence="1">
    <location>
        <begin position="268"/>
        <end position="320"/>
    </location>
</feature>
<sequence>MSYPVTAAEAVLIFTGKKLERELLYSEFEAVLDGFVPLPEQAGQTVTAVFLRITESHHVSAAVFFTIDFDQSGYPDQRWNVPIEQLANIAGEGPDMGVGPIRLACRSQCPIAWHQQQLWDPQMTADGNHLAIIKRALERNRLGLSFAKPEPLKPDVAAPAGNDEHWRKRIAQAIKEQRLRVATLQQQHRSQMEAQQTESLAAAQQYLQQISALTEELSNAQARNQGLEETIAGQTQKMAGLREYFEHKLNSTKSADASTIANLRSHLEEEQQRQLESVTQELNDQLQMRDIELMYRQTQIEGLQEEIERLKQDKDELLKGSGNNLLEQLHKAGISFVTFQPGAGHMTLPIDDIAGFMADVNAYTARRCKVDESIFIRWKGHYQQPQCDFEHTGHGVCGRAVARIERPAEFLPGESDRCEDHRVTRLHVSQVAST</sequence>
<evidence type="ECO:0000313" key="2">
    <source>
        <dbReference type="EMBL" id="NHO65320.1"/>
    </source>
</evidence>
<reference evidence="2" key="1">
    <citation type="submission" date="2020-03" db="EMBL/GenBank/DDBJ databases">
        <authorList>
            <person name="Guo F."/>
        </authorList>
    </citation>
    <scope>NUCLEOTIDE SEQUENCE</scope>
    <source>
        <strain evidence="2">JCM 30134</strain>
    </source>
</reference>
<dbReference type="AlphaFoldDB" id="A0A9E5JUV5"/>
<keyword evidence="1" id="KW-0175">Coiled coil</keyword>
<gene>
    <name evidence="2" type="ORF">G8770_07175</name>
</gene>
<dbReference type="Proteomes" id="UP000787472">
    <property type="component" value="Unassembled WGS sequence"/>
</dbReference>
<organism evidence="2 3">
    <name type="scientific">Pseudomaricurvus hydrocarbonicus</name>
    <dbReference type="NCBI Taxonomy" id="1470433"/>
    <lineage>
        <taxon>Bacteria</taxon>
        <taxon>Pseudomonadati</taxon>
        <taxon>Pseudomonadota</taxon>
        <taxon>Gammaproteobacteria</taxon>
        <taxon>Cellvibrionales</taxon>
        <taxon>Cellvibrionaceae</taxon>
        <taxon>Pseudomaricurvus</taxon>
    </lineage>
</organism>
<comment type="caution">
    <text evidence="2">The sequence shown here is derived from an EMBL/GenBank/DDBJ whole genome shotgun (WGS) entry which is preliminary data.</text>
</comment>
<dbReference type="EMBL" id="JAAONZ010000004">
    <property type="protein sequence ID" value="NHO65320.1"/>
    <property type="molecule type" value="Genomic_DNA"/>
</dbReference>
<dbReference type="RefSeq" id="WP_167184010.1">
    <property type="nucleotide sequence ID" value="NZ_JAAONZ010000004.1"/>
</dbReference>
<protein>
    <submittedName>
        <fullName evidence="2">Uncharacterized protein</fullName>
    </submittedName>
</protein>
<name>A0A9E5JUV5_9GAMM</name>
<accession>A0A9E5JUV5</accession>
<evidence type="ECO:0000256" key="1">
    <source>
        <dbReference type="SAM" id="Coils"/>
    </source>
</evidence>
<evidence type="ECO:0000313" key="3">
    <source>
        <dbReference type="Proteomes" id="UP000787472"/>
    </source>
</evidence>
<feature type="coiled-coil region" evidence="1">
    <location>
        <begin position="167"/>
        <end position="237"/>
    </location>
</feature>
<keyword evidence="3" id="KW-1185">Reference proteome</keyword>